<evidence type="ECO:0000256" key="6">
    <source>
        <dbReference type="SAM" id="Coils"/>
    </source>
</evidence>
<feature type="transmembrane region" description="Helical" evidence="7">
    <location>
        <begin position="163"/>
        <end position="182"/>
    </location>
</feature>
<evidence type="ECO:0000313" key="9">
    <source>
        <dbReference type="WBParaSite" id="sdigi.contig232.g6450.t1"/>
    </source>
</evidence>
<evidence type="ECO:0000256" key="2">
    <source>
        <dbReference type="ARBA" id="ARBA00009700"/>
    </source>
</evidence>
<dbReference type="AlphaFoldDB" id="A0A915PT02"/>
<evidence type="ECO:0000256" key="7">
    <source>
        <dbReference type="SAM" id="Phobius"/>
    </source>
</evidence>
<dbReference type="WBParaSite" id="sdigi.contig232.g6450.t1">
    <property type="protein sequence ID" value="sdigi.contig232.g6450.t1"/>
    <property type="gene ID" value="sdigi.contig232.g6450"/>
</dbReference>
<dbReference type="Pfam" id="PF07851">
    <property type="entry name" value="TMEM120A-B"/>
    <property type="match status" value="1"/>
</dbReference>
<keyword evidence="8" id="KW-1185">Reference proteome</keyword>
<keyword evidence="4 7" id="KW-1133">Transmembrane helix</keyword>
<protein>
    <submittedName>
        <fullName evidence="9">Transmembrane protein 120A</fullName>
    </submittedName>
</protein>
<evidence type="ECO:0000256" key="1">
    <source>
        <dbReference type="ARBA" id="ARBA00004141"/>
    </source>
</evidence>
<dbReference type="GO" id="GO:0016020">
    <property type="term" value="C:membrane"/>
    <property type="evidence" value="ECO:0007669"/>
    <property type="project" value="UniProtKB-SubCell"/>
</dbReference>
<feature type="transmembrane region" description="Helical" evidence="7">
    <location>
        <begin position="223"/>
        <end position="241"/>
    </location>
</feature>
<sequence>MVDDKSPLGRLFDQWRSLQEEFEEMEDHHRIYLGKLQEVSKLQEECQKTVKHGLYQLSKIKESLKGIKKDKEQAENNDHLKRMDDGIPELERRLQDMKGELPVQNNGLYLSIILGSNLNVSLMNKNDRYRYKQEYEKFKVTVNCALLCLLFFAFIFTSRILDLLINFILVWFYCTLTIREAILRINGSRIKGWWIMHHYVSCVLSGITVTWNDGECYRSIRTHFIMFCFYLSLVQLLQCRYQTGCLRRLHALGQRYSMDISVEGFSSWMFKGLTFLIPFLMLTYVFQFYTSYQLYHLSKAPICANQWQVPILAYGFFLVACCNTSTLLSVLANKWKQSRQTFALVALRSKYCSSPPTKME</sequence>
<evidence type="ECO:0000256" key="5">
    <source>
        <dbReference type="ARBA" id="ARBA00023136"/>
    </source>
</evidence>
<dbReference type="PANTHER" id="PTHR21433">
    <property type="entry name" value="TRANSMEMBRANE PROTEIN INDUCED BY TUMOR NECROSIS FACTOR ALPHA"/>
    <property type="match status" value="1"/>
</dbReference>
<dbReference type="Proteomes" id="UP000887581">
    <property type="component" value="Unplaced"/>
</dbReference>
<name>A0A915PT02_9BILA</name>
<feature type="transmembrane region" description="Helical" evidence="7">
    <location>
        <begin position="309"/>
        <end position="332"/>
    </location>
</feature>
<evidence type="ECO:0000313" key="8">
    <source>
        <dbReference type="Proteomes" id="UP000887581"/>
    </source>
</evidence>
<reference evidence="9" key="1">
    <citation type="submission" date="2022-11" db="UniProtKB">
        <authorList>
            <consortium name="WormBaseParasite"/>
        </authorList>
    </citation>
    <scope>IDENTIFICATION</scope>
</reference>
<accession>A0A915PT02</accession>
<dbReference type="InterPro" id="IPR012926">
    <property type="entry name" value="TMEM120A/B"/>
</dbReference>
<feature type="transmembrane region" description="Helical" evidence="7">
    <location>
        <begin position="194"/>
        <end position="211"/>
    </location>
</feature>
<comment type="subcellular location">
    <subcellularLocation>
        <location evidence="1">Membrane</location>
        <topology evidence="1">Multi-pass membrane protein</topology>
    </subcellularLocation>
</comment>
<feature type="transmembrane region" description="Helical" evidence="7">
    <location>
        <begin position="268"/>
        <end position="289"/>
    </location>
</feature>
<evidence type="ECO:0000256" key="4">
    <source>
        <dbReference type="ARBA" id="ARBA00022989"/>
    </source>
</evidence>
<comment type="similarity">
    <text evidence="2">Belongs to the TMEM120 family.</text>
</comment>
<feature type="transmembrane region" description="Helical" evidence="7">
    <location>
        <begin position="138"/>
        <end position="157"/>
    </location>
</feature>
<keyword evidence="6" id="KW-0175">Coiled coil</keyword>
<feature type="coiled-coil region" evidence="6">
    <location>
        <begin position="57"/>
        <end position="100"/>
    </location>
</feature>
<proteinExistence type="inferred from homology"/>
<evidence type="ECO:0000256" key="3">
    <source>
        <dbReference type="ARBA" id="ARBA00022692"/>
    </source>
</evidence>
<keyword evidence="5 7" id="KW-0472">Membrane</keyword>
<keyword evidence="3 7" id="KW-0812">Transmembrane</keyword>
<organism evidence="8 9">
    <name type="scientific">Setaria digitata</name>
    <dbReference type="NCBI Taxonomy" id="48799"/>
    <lineage>
        <taxon>Eukaryota</taxon>
        <taxon>Metazoa</taxon>
        <taxon>Ecdysozoa</taxon>
        <taxon>Nematoda</taxon>
        <taxon>Chromadorea</taxon>
        <taxon>Rhabditida</taxon>
        <taxon>Spirurina</taxon>
        <taxon>Spiruromorpha</taxon>
        <taxon>Filarioidea</taxon>
        <taxon>Setariidae</taxon>
        <taxon>Setaria</taxon>
    </lineage>
</organism>
<dbReference type="PANTHER" id="PTHR21433:SF0">
    <property type="entry name" value="TRANSMEMBRANE PROTEIN 120 HOMOLOG"/>
    <property type="match status" value="1"/>
</dbReference>